<keyword evidence="3" id="KW-1185">Reference proteome</keyword>
<feature type="transmembrane region" description="Helical" evidence="1">
    <location>
        <begin position="71"/>
        <end position="94"/>
    </location>
</feature>
<keyword evidence="1" id="KW-0472">Membrane</keyword>
<evidence type="ECO:0000313" key="2">
    <source>
        <dbReference type="EMBL" id="GFH55440.1"/>
    </source>
</evidence>
<proteinExistence type="predicted"/>
<feature type="transmembrane region" description="Helical" evidence="1">
    <location>
        <begin position="200"/>
        <end position="218"/>
    </location>
</feature>
<organism evidence="2 3">
    <name type="scientific">Chaetoceros tenuissimus</name>
    <dbReference type="NCBI Taxonomy" id="426638"/>
    <lineage>
        <taxon>Eukaryota</taxon>
        <taxon>Sar</taxon>
        <taxon>Stramenopiles</taxon>
        <taxon>Ochrophyta</taxon>
        <taxon>Bacillariophyta</taxon>
        <taxon>Coscinodiscophyceae</taxon>
        <taxon>Chaetocerotophycidae</taxon>
        <taxon>Chaetocerotales</taxon>
        <taxon>Chaetocerotaceae</taxon>
        <taxon>Chaetoceros</taxon>
    </lineage>
</organism>
<sequence length="282" mass="32373">MGSKTSFNTLDRCRSMLLLRGVTVFLNSIVLIRMIQEDAFTVFRNDQMKMERWDPSEIIATPFPIEVLRPIVFTACRSIMTPTEIILTLLLFTYQGRYSLTDLHSKTFHSMLKFAIHYIVLMFLLTVVLLSMAVLCGASPFETLHHTVLAIMYLTTMMFGYMQPNIQDSLNVTVKRLLLGPDDHSELNFIESLSMEMNSIIFYSTVLVTIPFGILNVLDAGMQLQRWPMPLIIGSFTGHMLGIVLSMLLGIYRYHSFRRNIRKREDSMLESGNRLVSPNKQI</sequence>
<keyword evidence="1" id="KW-1133">Transmembrane helix</keyword>
<dbReference type="AlphaFoldDB" id="A0AAD3D2D0"/>
<feature type="transmembrane region" description="Helical" evidence="1">
    <location>
        <begin position="144"/>
        <end position="162"/>
    </location>
</feature>
<name>A0AAD3D2D0_9STRA</name>
<reference evidence="2 3" key="1">
    <citation type="journal article" date="2021" name="Sci. Rep.">
        <title>The genome of the diatom Chaetoceros tenuissimus carries an ancient integrated fragment of an extant virus.</title>
        <authorList>
            <person name="Hongo Y."/>
            <person name="Kimura K."/>
            <person name="Takaki Y."/>
            <person name="Yoshida Y."/>
            <person name="Baba S."/>
            <person name="Kobayashi G."/>
            <person name="Nagasaki K."/>
            <person name="Hano T."/>
            <person name="Tomaru Y."/>
        </authorList>
    </citation>
    <scope>NUCLEOTIDE SEQUENCE [LARGE SCALE GENOMIC DNA]</scope>
    <source>
        <strain evidence="2 3">NIES-3715</strain>
    </source>
</reference>
<feature type="transmembrane region" description="Helical" evidence="1">
    <location>
        <begin position="115"/>
        <end position="138"/>
    </location>
</feature>
<gene>
    <name evidence="2" type="ORF">CTEN210_11916</name>
</gene>
<feature type="transmembrane region" description="Helical" evidence="1">
    <location>
        <begin position="230"/>
        <end position="254"/>
    </location>
</feature>
<dbReference type="EMBL" id="BLLK01000049">
    <property type="protein sequence ID" value="GFH55440.1"/>
    <property type="molecule type" value="Genomic_DNA"/>
</dbReference>
<protein>
    <submittedName>
        <fullName evidence="2">Uncharacterized protein</fullName>
    </submittedName>
</protein>
<accession>A0AAD3D2D0</accession>
<evidence type="ECO:0000256" key="1">
    <source>
        <dbReference type="SAM" id="Phobius"/>
    </source>
</evidence>
<comment type="caution">
    <text evidence="2">The sequence shown here is derived from an EMBL/GenBank/DDBJ whole genome shotgun (WGS) entry which is preliminary data.</text>
</comment>
<feature type="transmembrane region" description="Helical" evidence="1">
    <location>
        <begin position="17"/>
        <end position="35"/>
    </location>
</feature>
<keyword evidence="1" id="KW-0812">Transmembrane</keyword>
<evidence type="ECO:0000313" key="3">
    <source>
        <dbReference type="Proteomes" id="UP001054902"/>
    </source>
</evidence>
<dbReference type="Proteomes" id="UP001054902">
    <property type="component" value="Unassembled WGS sequence"/>
</dbReference>